<feature type="transmembrane region" description="Helical" evidence="8">
    <location>
        <begin position="224"/>
        <end position="244"/>
    </location>
</feature>
<evidence type="ECO:0000256" key="3">
    <source>
        <dbReference type="ARBA" id="ARBA00022475"/>
    </source>
</evidence>
<dbReference type="PROSITE" id="PS50928">
    <property type="entry name" value="ABC_TM1"/>
    <property type="match status" value="1"/>
</dbReference>
<dbReference type="PANTHER" id="PTHR43357:SF4">
    <property type="entry name" value="INNER MEMBRANE ABC TRANSPORTER PERMEASE PROTEIN YDCV"/>
    <property type="match status" value="1"/>
</dbReference>
<dbReference type="SUPFAM" id="SSF161098">
    <property type="entry name" value="MetI-like"/>
    <property type="match status" value="1"/>
</dbReference>
<dbReference type="EMBL" id="JAGGJV010000001">
    <property type="protein sequence ID" value="MBP1856876.1"/>
    <property type="molecule type" value="Genomic_DNA"/>
</dbReference>
<comment type="caution">
    <text evidence="10">The sequence shown here is derived from an EMBL/GenBank/DDBJ whole genome shotgun (WGS) entry which is preliminary data.</text>
</comment>
<dbReference type="CDD" id="cd06261">
    <property type="entry name" value="TM_PBP2"/>
    <property type="match status" value="1"/>
</dbReference>
<evidence type="ECO:0000256" key="4">
    <source>
        <dbReference type="ARBA" id="ARBA00022519"/>
    </source>
</evidence>
<keyword evidence="4" id="KW-0997">Cell inner membrane</keyword>
<feature type="transmembrane region" description="Helical" evidence="8">
    <location>
        <begin position="61"/>
        <end position="83"/>
    </location>
</feature>
<dbReference type="InterPro" id="IPR000515">
    <property type="entry name" value="MetI-like"/>
</dbReference>
<keyword evidence="7 8" id="KW-0472">Membrane</keyword>
<feature type="domain" description="ABC transmembrane type-1" evidence="9">
    <location>
        <begin position="57"/>
        <end position="244"/>
    </location>
</feature>
<evidence type="ECO:0000256" key="8">
    <source>
        <dbReference type="SAM" id="Phobius"/>
    </source>
</evidence>
<sequence>MIGKSLRIVFLAALFIYFALPLIMTVIFSLSRGQAGFGPDAYVALLSRGDLLAPLWMSAQLALATVACILLVMVPAVIAVHLFAPRLRMLLELAAILPFVIPGIALVAGLSVLISGPGWLIGSPFFLTLPYFFLALPYAYRAIDIAISNLDLAQLRLAAASLGAGVGRTILWVVMPNLWPALVNAALMTFTVVLGEFTVANILLFQTFPVSINLVGKSEPAEAAALTIVSFLLTWIALLIVLLVGRNSRKTFDPVQSGASS</sequence>
<organism evidence="10 11">
    <name type="scientific">Rhizobium herbae</name>
    <dbReference type="NCBI Taxonomy" id="508661"/>
    <lineage>
        <taxon>Bacteria</taxon>
        <taxon>Pseudomonadati</taxon>
        <taxon>Pseudomonadota</taxon>
        <taxon>Alphaproteobacteria</taxon>
        <taxon>Hyphomicrobiales</taxon>
        <taxon>Rhizobiaceae</taxon>
        <taxon>Rhizobium/Agrobacterium group</taxon>
        <taxon>Rhizobium</taxon>
    </lineage>
</organism>
<keyword evidence="5 8" id="KW-0812">Transmembrane</keyword>
<feature type="transmembrane region" description="Helical" evidence="8">
    <location>
        <begin position="120"/>
        <end position="143"/>
    </location>
</feature>
<dbReference type="InterPro" id="IPR035906">
    <property type="entry name" value="MetI-like_sf"/>
</dbReference>
<feature type="transmembrane region" description="Helical" evidence="8">
    <location>
        <begin position="7"/>
        <end position="30"/>
    </location>
</feature>
<dbReference type="PANTHER" id="PTHR43357">
    <property type="entry name" value="INNER MEMBRANE ABC TRANSPORTER PERMEASE PROTEIN YDCV"/>
    <property type="match status" value="1"/>
</dbReference>
<evidence type="ECO:0000256" key="7">
    <source>
        <dbReference type="ARBA" id="ARBA00023136"/>
    </source>
</evidence>
<keyword evidence="11" id="KW-1185">Reference proteome</keyword>
<evidence type="ECO:0000313" key="10">
    <source>
        <dbReference type="EMBL" id="MBP1856876.1"/>
    </source>
</evidence>
<evidence type="ECO:0000256" key="6">
    <source>
        <dbReference type="ARBA" id="ARBA00022989"/>
    </source>
</evidence>
<keyword evidence="3" id="KW-1003">Cell membrane</keyword>
<comment type="subcellular location">
    <subcellularLocation>
        <location evidence="1">Cell inner membrane</location>
        <topology evidence="1">Multi-pass membrane protein</topology>
    </subcellularLocation>
</comment>
<keyword evidence="2" id="KW-0813">Transport</keyword>
<evidence type="ECO:0000256" key="1">
    <source>
        <dbReference type="ARBA" id="ARBA00004429"/>
    </source>
</evidence>
<evidence type="ECO:0000313" key="11">
    <source>
        <dbReference type="Proteomes" id="UP000823786"/>
    </source>
</evidence>
<feature type="transmembrane region" description="Helical" evidence="8">
    <location>
        <begin position="90"/>
        <end position="114"/>
    </location>
</feature>
<keyword evidence="6 8" id="KW-1133">Transmembrane helix</keyword>
<dbReference type="Gene3D" id="1.10.3720.10">
    <property type="entry name" value="MetI-like"/>
    <property type="match status" value="1"/>
</dbReference>
<evidence type="ECO:0000256" key="2">
    <source>
        <dbReference type="ARBA" id="ARBA00022448"/>
    </source>
</evidence>
<gene>
    <name evidence="10" type="ORF">J2Z75_000356</name>
</gene>
<protein>
    <submittedName>
        <fullName evidence="10">Spermidine/putrescine transport system permease protein</fullName>
    </submittedName>
</protein>
<proteinExistence type="predicted"/>
<accession>A0ABS4EG02</accession>
<evidence type="ECO:0000259" key="9">
    <source>
        <dbReference type="PROSITE" id="PS50928"/>
    </source>
</evidence>
<evidence type="ECO:0000256" key="5">
    <source>
        <dbReference type="ARBA" id="ARBA00022692"/>
    </source>
</evidence>
<dbReference type="Proteomes" id="UP000823786">
    <property type="component" value="Unassembled WGS sequence"/>
</dbReference>
<feature type="transmembrane region" description="Helical" evidence="8">
    <location>
        <begin position="181"/>
        <end position="204"/>
    </location>
</feature>
<reference evidence="10 11" key="1">
    <citation type="submission" date="2021-03" db="EMBL/GenBank/DDBJ databases">
        <title>Genomic Encyclopedia of Type Strains, Phase IV (KMG-IV): sequencing the most valuable type-strain genomes for metagenomic binning, comparative biology and taxonomic classification.</title>
        <authorList>
            <person name="Goeker M."/>
        </authorList>
    </citation>
    <scope>NUCLEOTIDE SEQUENCE [LARGE SCALE GENOMIC DNA]</scope>
    <source>
        <strain evidence="10 11">DSM 26427</strain>
    </source>
</reference>
<dbReference type="RefSeq" id="WP_209846849.1">
    <property type="nucleotide sequence ID" value="NZ_JAGGJV010000001.1"/>
</dbReference>
<name>A0ABS4EG02_9HYPH</name>